<gene>
    <name evidence="9" type="ORF">FG383_06525</name>
</gene>
<dbReference type="OrthoDB" id="9800498at2"/>
<sequence length="160" mass="18495">MPAQFLLNLFIAFLWMLLQDEDELKITTFFGGFLVGIVIIFLMHRFFGTQFYLRRLYSLIKLIFIFITELAASSVLISRQILSPKLRIKPGIFTYKTELRGDWEITTLAMLLTLTPGSVVMEVNPAGDMFYIHAMDIEQSKADVLRSITKFEKAIMEVTR</sequence>
<evidence type="ECO:0000256" key="4">
    <source>
        <dbReference type="ARBA" id="ARBA00022475"/>
    </source>
</evidence>
<organism evidence="9 10">
    <name type="scientific">Psychrobacillus soli</name>
    <dbReference type="NCBI Taxonomy" id="1543965"/>
    <lineage>
        <taxon>Bacteria</taxon>
        <taxon>Bacillati</taxon>
        <taxon>Bacillota</taxon>
        <taxon>Bacilli</taxon>
        <taxon>Bacillales</taxon>
        <taxon>Bacillaceae</taxon>
        <taxon>Psychrobacillus</taxon>
    </lineage>
</organism>
<evidence type="ECO:0000256" key="8">
    <source>
        <dbReference type="SAM" id="Phobius"/>
    </source>
</evidence>
<name>A0A544TG24_9BACI</name>
<feature type="transmembrane region" description="Helical" evidence="8">
    <location>
        <begin position="59"/>
        <end position="77"/>
    </location>
</feature>
<dbReference type="Pfam" id="PF01899">
    <property type="entry name" value="MNHE"/>
    <property type="match status" value="1"/>
</dbReference>
<evidence type="ECO:0000256" key="5">
    <source>
        <dbReference type="ARBA" id="ARBA00022692"/>
    </source>
</evidence>
<dbReference type="GO" id="GO:0008324">
    <property type="term" value="F:monoatomic cation transmembrane transporter activity"/>
    <property type="evidence" value="ECO:0007669"/>
    <property type="project" value="InterPro"/>
</dbReference>
<proteinExistence type="inferred from homology"/>
<dbReference type="PANTHER" id="PTHR34584">
    <property type="entry name" value="NA(+)/H(+) ANTIPORTER SUBUNIT E1"/>
    <property type="match status" value="1"/>
</dbReference>
<evidence type="ECO:0000256" key="2">
    <source>
        <dbReference type="ARBA" id="ARBA00006228"/>
    </source>
</evidence>
<evidence type="ECO:0000256" key="3">
    <source>
        <dbReference type="ARBA" id="ARBA00022449"/>
    </source>
</evidence>
<dbReference type="Proteomes" id="UP000318937">
    <property type="component" value="Unassembled WGS sequence"/>
</dbReference>
<dbReference type="AlphaFoldDB" id="A0A544TG24"/>
<comment type="caution">
    <text evidence="9">The sequence shown here is derived from an EMBL/GenBank/DDBJ whole genome shotgun (WGS) entry which is preliminary data.</text>
</comment>
<comment type="subcellular location">
    <subcellularLocation>
        <location evidence="1">Cell membrane</location>
        <topology evidence="1">Multi-pass membrane protein</topology>
    </subcellularLocation>
</comment>
<dbReference type="RefSeq" id="WP_142606167.1">
    <property type="nucleotide sequence ID" value="NZ_VDGG01000011.1"/>
</dbReference>
<evidence type="ECO:0000256" key="6">
    <source>
        <dbReference type="ARBA" id="ARBA00022989"/>
    </source>
</evidence>
<keyword evidence="4" id="KW-1003">Cell membrane</keyword>
<evidence type="ECO:0000313" key="10">
    <source>
        <dbReference type="Proteomes" id="UP000318937"/>
    </source>
</evidence>
<keyword evidence="3" id="KW-0813">Transport</keyword>
<dbReference type="GO" id="GO:0015297">
    <property type="term" value="F:antiporter activity"/>
    <property type="evidence" value="ECO:0007669"/>
    <property type="project" value="UniProtKB-KW"/>
</dbReference>
<dbReference type="PIRSF" id="PIRSF019239">
    <property type="entry name" value="MrpE"/>
    <property type="match status" value="1"/>
</dbReference>
<keyword evidence="6 8" id="KW-1133">Transmembrane helix</keyword>
<comment type="similarity">
    <text evidence="2">Belongs to the CPA3 antiporters (TC 2.A.63) subunit E family.</text>
</comment>
<accession>A0A544TG24</accession>
<dbReference type="NCBIfam" id="NF006517">
    <property type="entry name" value="PRK08965.1-1"/>
    <property type="match status" value="1"/>
</dbReference>
<dbReference type="GO" id="GO:0005886">
    <property type="term" value="C:plasma membrane"/>
    <property type="evidence" value="ECO:0007669"/>
    <property type="project" value="UniProtKB-SubCell"/>
</dbReference>
<keyword evidence="10" id="KW-1185">Reference proteome</keyword>
<evidence type="ECO:0000256" key="7">
    <source>
        <dbReference type="ARBA" id="ARBA00023136"/>
    </source>
</evidence>
<keyword evidence="5 8" id="KW-0812">Transmembrane</keyword>
<evidence type="ECO:0000313" key="9">
    <source>
        <dbReference type="EMBL" id="TQR16370.1"/>
    </source>
</evidence>
<dbReference type="InterPro" id="IPR002758">
    <property type="entry name" value="Cation_antiport_E"/>
</dbReference>
<keyword evidence="3" id="KW-0050">Antiport</keyword>
<keyword evidence="7 8" id="KW-0472">Membrane</keyword>
<feature type="transmembrane region" description="Helical" evidence="8">
    <location>
        <begin position="29"/>
        <end position="47"/>
    </location>
</feature>
<protein>
    <submittedName>
        <fullName evidence="9">Na+/H+ antiporter subunit E</fullName>
    </submittedName>
</protein>
<evidence type="ECO:0000256" key="1">
    <source>
        <dbReference type="ARBA" id="ARBA00004651"/>
    </source>
</evidence>
<dbReference type="PANTHER" id="PTHR34584:SF1">
    <property type="entry name" value="NA(+)_H(+) ANTIPORTER SUBUNIT E1"/>
    <property type="match status" value="1"/>
</dbReference>
<dbReference type="EMBL" id="VDGG01000011">
    <property type="protein sequence ID" value="TQR16370.1"/>
    <property type="molecule type" value="Genomic_DNA"/>
</dbReference>
<reference evidence="9 10" key="1">
    <citation type="submission" date="2019-05" db="EMBL/GenBank/DDBJ databases">
        <title>Psychrobacillus vulpis sp. nov., a new species isolated from feces of a red fox that inhabits in The Tablas de Daimiel Natural Park, Albacete, Spain.</title>
        <authorList>
            <person name="Rodriguez M."/>
            <person name="Reina J.C."/>
            <person name="Bejar V."/>
            <person name="Llamas I."/>
        </authorList>
    </citation>
    <scope>NUCLEOTIDE SEQUENCE [LARGE SCALE GENOMIC DNA]</scope>
    <source>
        <strain evidence="9 10">NHI-2</strain>
    </source>
</reference>